<comment type="caution">
    <text evidence="3">The sequence shown here is derived from an EMBL/GenBank/DDBJ whole genome shotgun (WGS) entry which is preliminary data.</text>
</comment>
<dbReference type="SUPFAM" id="SSF69322">
    <property type="entry name" value="Tricorn protease domain 2"/>
    <property type="match status" value="1"/>
</dbReference>
<feature type="domain" description="DUF4394" evidence="2">
    <location>
        <begin position="52"/>
        <end position="270"/>
    </location>
</feature>
<gene>
    <name evidence="3" type="ORF">CHX27_03655</name>
</gene>
<organism evidence="3 4">
    <name type="scientific">Flavobacterium aurantiibacter</name>
    <dbReference type="NCBI Taxonomy" id="2023067"/>
    <lineage>
        <taxon>Bacteria</taxon>
        <taxon>Pseudomonadati</taxon>
        <taxon>Bacteroidota</taxon>
        <taxon>Flavobacteriia</taxon>
        <taxon>Flavobacteriales</taxon>
        <taxon>Flavobacteriaceae</taxon>
        <taxon>Flavobacterium</taxon>
    </lineage>
</organism>
<feature type="chain" id="PRO_5012671449" description="DUF4394 domain-containing protein" evidence="1">
    <location>
        <begin position="22"/>
        <end position="507"/>
    </location>
</feature>
<evidence type="ECO:0000313" key="4">
    <source>
        <dbReference type="Proteomes" id="UP000216035"/>
    </source>
</evidence>
<keyword evidence="4" id="KW-1185">Reference proteome</keyword>
<name>A0A256A1E4_9FLAO</name>
<feature type="domain" description="DUF4394" evidence="2">
    <location>
        <begin position="287"/>
        <end position="502"/>
    </location>
</feature>
<dbReference type="EMBL" id="NOXX01000153">
    <property type="protein sequence ID" value="OYQ46935.1"/>
    <property type="molecule type" value="Genomic_DNA"/>
</dbReference>
<dbReference type="PROSITE" id="PS51257">
    <property type="entry name" value="PROKAR_LIPOPROTEIN"/>
    <property type="match status" value="1"/>
</dbReference>
<evidence type="ECO:0000313" key="3">
    <source>
        <dbReference type="EMBL" id="OYQ46935.1"/>
    </source>
</evidence>
<evidence type="ECO:0000259" key="2">
    <source>
        <dbReference type="Pfam" id="PF14339"/>
    </source>
</evidence>
<proteinExistence type="predicted"/>
<reference evidence="3 4" key="1">
    <citation type="submission" date="2017-07" db="EMBL/GenBank/DDBJ databases">
        <title>Flavobacterium cyanobacteriorum sp. nov., isolated from cyanobacterial aggregates in a eutrophic lake.</title>
        <authorList>
            <person name="Cai H."/>
        </authorList>
    </citation>
    <scope>NUCLEOTIDE SEQUENCE [LARGE SCALE GENOMIC DNA]</scope>
    <source>
        <strain evidence="3 4">TH167</strain>
    </source>
</reference>
<dbReference type="OrthoDB" id="531718at2"/>
<dbReference type="Pfam" id="PF14339">
    <property type="entry name" value="DUF4394"/>
    <property type="match status" value="2"/>
</dbReference>
<dbReference type="Proteomes" id="UP000216035">
    <property type="component" value="Unassembled WGS sequence"/>
</dbReference>
<keyword evidence="1" id="KW-0732">Signal</keyword>
<dbReference type="RefSeq" id="WP_094485410.1">
    <property type="nucleotide sequence ID" value="NZ_NOXX01000153.1"/>
</dbReference>
<evidence type="ECO:0000256" key="1">
    <source>
        <dbReference type="SAM" id="SignalP"/>
    </source>
</evidence>
<protein>
    <recommendedName>
        <fullName evidence="2">DUF4394 domain-containing protein</fullName>
    </recommendedName>
</protein>
<feature type="signal peptide" evidence="1">
    <location>
        <begin position="1"/>
        <end position="21"/>
    </location>
</feature>
<dbReference type="AlphaFoldDB" id="A0A256A1E4"/>
<sequence length="507" mass="52214">MKKTHLRVALFAVLSFGIMTSCDDSESNTPPVNEQPVGPNQEFFALTAGGALLKMNANDTAAVAASVSISNLLPGETLRAIDFRPATGQLYGISSQSRLYIINQFTGAARAVNTASFTTPLTGNAVGFDFNPTVDRIRIVSSSGQNLRANPETGALAAVDGNISNSAAQLGSAAYTGNTAGSTATALYVIDHVTKTLYKQDPPNDGVITAIGSLDLPETYAVEGGFDIAANNDTALATAKTGTSSKLLQINLTSGKATDLGTLPTEIISIAIPTNPVAYAIDNSNNLHIFNFQDINGTIAKPITNLQAGENIVGIDMRPATAQLYALSSLGRLYTINMSNGAATALGSAPAVALQGTSFGFDFNPTVDRIRVVSDAGQNLRLNPIDGTLAATDGALNPGTPQVTASAYTNNFAGSTSTLLFNIDTNTDMLYTQTPPNNGTLVARGSLGADFTGSASFDIGGLSNVAYAILNSAAGTKIYNINTLTGGATAVGDFPAQVRGFAIGLGF</sequence>
<accession>A0A256A1E4</accession>
<dbReference type="InterPro" id="IPR025507">
    <property type="entry name" value="DUF4394"/>
</dbReference>